<dbReference type="GO" id="GO:0019243">
    <property type="term" value="P:methylglyoxal catabolic process to D-lactate via S-lactoyl-glutathione"/>
    <property type="evidence" value="ECO:0007669"/>
    <property type="project" value="TreeGrafter"/>
</dbReference>
<sequence>MKVLAISTSATHYEKTGNRTGMWLGEYTHFYDVLTEAGHDVTLASISGGEVPIDPVSLQPPVINLGGTSKRYQDREFMSQLDDTAAVADLNASDFDAVYLIGGHGTLFDFDDPALKNLLADFADNGKIVSAVCHGPSGLLDVQLTSGSTLLSGKKITGYTWTEEKLARRADAVPYSLEEKLATEAGEFTTAKIPMTEHVITDGTLVTGQNPMSATGVGKEVVRLLAEHD</sequence>
<evidence type="ECO:0000259" key="4">
    <source>
        <dbReference type="Pfam" id="PF01965"/>
    </source>
</evidence>
<keyword evidence="5" id="KW-0645">Protease</keyword>
<gene>
    <name evidence="5" type="ORF">SAMN05444817_1146</name>
</gene>
<dbReference type="EMBL" id="FTOF01000014">
    <property type="protein sequence ID" value="SIS56267.1"/>
    <property type="molecule type" value="Genomic_DNA"/>
</dbReference>
<dbReference type="CDD" id="cd03141">
    <property type="entry name" value="GATase1_Hsp31_like"/>
    <property type="match status" value="1"/>
</dbReference>
<organism evidence="5 6">
    <name type="scientific">Corynebacterium appendicis CIP 107643</name>
    <dbReference type="NCBI Taxonomy" id="1161099"/>
    <lineage>
        <taxon>Bacteria</taxon>
        <taxon>Bacillati</taxon>
        <taxon>Actinomycetota</taxon>
        <taxon>Actinomycetes</taxon>
        <taxon>Mycobacteriales</taxon>
        <taxon>Corynebacteriaceae</taxon>
        <taxon>Corynebacterium</taxon>
    </lineage>
</organism>
<protein>
    <submittedName>
        <fullName evidence="5">Putative intracellular protease/amidase</fullName>
    </submittedName>
</protein>
<dbReference type="InterPro" id="IPR002818">
    <property type="entry name" value="DJ-1/PfpI"/>
</dbReference>
<dbReference type="RefSeq" id="WP_076599839.1">
    <property type="nucleotide sequence ID" value="NZ_CP046976.1"/>
</dbReference>
<proteinExistence type="inferred from homology"/>
<dbReference type="OrthoDB" id="9792284at2"/>
<dbReference type="GO" id="GO:0019172">
    <property type="term" value="F:glyoxalase III activity"/>
    <property type="evidence" value="ECO:0007669"/>
    <property type="project" value="TreeGrafter"/>
</dbReference>
<evidence type="ECO:0000313" key="6">
    <source>
        <dbReference type="Proteomes" id="UP000186292"/>
    </source>
</evidence>
<dbReference type="SUPFAM" id="SSF52317">
    <property type="entry name" value="Class I glutamine amidotransferase-like"/>
    <property type="match status" value="1"/>
</dbReference>
<keyword evidence="6" id="KW-1185">Reference proteome</keyword>
<dbReference type="GO" id="GO:0008233">
    <property type="term" value="F:peptidase activity"/>
    <property type="evidence" value="ECO:0007669"/>
    <property type="project" value="UniProtKB-KW"/>
</dbReference>
<evidence type="ECO:0000256" key="3">
    <source>
        <dbReference type="ARBA" id="ARBA00038493"/>
    </source>
</evidence>
<dbReference type="Proteomes" id="UP000186292">
    <property type="component" value="Unassembled WGS sequence"/>
</dbReference>
<keyword evidence="1" id="KW-0346">Stress response</keyword>
<dbReference type="PANTHER" id="PTHR48094">
    <property type="entry name" value="PROTEIN/NUCLEIC ACID DEGLYCASE DJ-1-RELATED"/>
    <property type="match status" value="1"/>
</dbReference>
<comment type="similarity">
    <text evidence="3">Belongs to the peptidase C56 family. HSP31-like subfamily.</text>
</comment>
<dbReference type="GO" id="GO:0005737">
    <property type="term" value="C:cytoplasm"/>
    <property type="evidence" value="ECO:0007669"/>
    <property type="project" value="TreeGrafter"/>
</dbReference>
<dbReference type="PANTHER" id="PTHR48094:SF11">
    <property type="entry name" value="GLUTATHIONE-INDEPENDENT GLYOXALASE HSP31-RELATED"/>
    <property type="match status" value="1"/>
</dbReference>
<name>A0A1N7K3Y8_9CORY</name>
<dbReference type="GO" id="GO:0006508">
    <property type="term" value="P:proteolysis"/>
    <property type="evidence" value="ECO:0007669"/>
    <property type="project" value="UniProtKB-KW"/>
</dbReference>
<feature type="domain" description="DJ-1/PfpI" evidence="4">
    <location>
        <begin position="26"/>
        <end position="222"/>
    </location>
</feature>
<dbReference type="STRING" id="1161099.SAMN05444817_1146"/>
<dbReference type="Pfam" id="PF01965">
    <property type="entry name" value="DJ-1_PfpI"/>
    <property type="match status" value="1"/>
</dbReference>
<evidence type="ECO:0000256" key="1">
    <source>
        <dbReference type="ARBA" id="ARBA00023016"/>
    </source>
</evidence>
<reference evidence="6" key="1">
    <citation type="submission" date="2017-01" db="EMBL/GenBank/DDBJ databases">
        <authorList>
            <person name="Varghese N."/>
            <person name="Submissions S."/>
        </authorList>
    </citation>
    <scope>NUCLEOTIDE SEQUENCE [LARGE SCALE GENOMIC DNA]</scope>
    <source>
        <strain evidence="6">DSM 44531</strain>
    </source>
</reference>
<dbReference type="Gene3D" id="3.40.50.880">
    <property type="match status" value="1"/>
</dbReference>
<dbReference type="AlphaFoldDB" id="A0A1N7K3Y8"/>
<evidence type="ECO:0000256" key="2">
    <source>
        <dbReference type="ARBA" id="ARBA00023239"/>
    </source>
</evidence>
<dbReference type="InterPro" id="IPR050325">
    <property type="entry name" value="Prot/Nucl_acid_deglycase"/>
</dbReference>
<evidence type="ECO:0000313" key="5">
    <source>
        <dbReference type="EMBL" id="SIS56267.1"/>
    </source>
</evidence>
<accession>A0A1N7K3Y8</accession>
<dbReference type="InterPro" id="IPR029062">
    <property type="entry name" value="Class_I_gatase-like"/>
</dbReference>
<keyword evidence="5" id="KW-0378">Hydrolase</keyword>
<keyword evidence="2" id="KW-0456">Lyase</keyword>